<reference evidence="2 3" key="1">
    <citation type="journal article" date="2018" name="Nat. Ecol. Evol.">
        <title>Shark genomes provide insights into elasmobranch evolution and the origin of vertebrates.</title>
        <authorList>
            <person name="Hara Y"/>
            <person name="Yamaguchi K"/>
            <person name="Onimaru K"/>
            <person name="Kadota M"/>
            <person name="Koyanagi M"/>
            <person name="Keeley SD"/>
            <person name="Tatsumi K"/>
            <person name="Tanaka K"/>
            <person name="Motone F"/>
            <person name="Kageyama Y"/>
            <person name="Nozu R"/>
            <person name="Adachi N"/>
            <person name="Nishimura O"/>
            <person name="Nakagawa R"/>
            <person name="Tanegashima C"/>
            <person name="Kiyatake I"/>
            <person name="Matsumoto R"/>
            <person name="Murakumo K"/>
            <person name="Nishida K"/>
            <person name="Terakita A"/>
            <person name="Kuratani S"/>
            <person name="Sato K"/>
            <person name="Hyodo S Kuraku.S."/>
        </authorList>
    </citation>
    <scope>NUCLEOTIDE SEQUENCE [LARGE SCALE GENOMIC DNA]</scope>
</reference>
<feature type="region of interest" description="Disordered" evidence="1">
    <location>
        <begin position="1"/>
        <end position="39"/>
    </location>
</feature>
<gene>
    <name evidence="2" type="ORF">chiPu_0002568</name>
</gene>
<dbReference type="Proteomes" id="UP000287033">
    <property type="component" value="Unassembled WGS sequence"/>
</dbReference>
<proteinExistence type="predicted"/>
<keyword evidence="3" id="KW-1185">Reference proteome</keyword>
<evidence type="ECO:0000313" key="3">
    <source>
        <dbReference type="Proteomes" id="UP000287033"/>
    </source>
</evidence>
<accession>A0A401S1B7</accession>
<organism evidence="2 3">
    <name type="scientific">Chiloscyllium punctatum</name>
    <name type="common">Brownbanded bambooshark</name>
    <name type="synonym">Hemiscyllium punctatum</name>
    <dbReference type="NCBI Taxonomy" id="137246"/>
    <lineage>
        <taxon>Eukaryota</taxon>
        <taxon>Metazoa</taxon>
        <taxon>Chordata</taxon>
        <taxon>Craniata</taxon>
        <taxon>Vertebrata</taxon>
        <taxon>Chondrichthyes</taxon>
        <taxon>Elasmobranchii</taxon>
        <taxon>Galeomorphii</taxon>
        <taxon>Galeoidea</taxon>
        <taxon>Orectolobiformes</taxon>
        <taxon>Hemiscylliidae</taxon>
        <taxon>Chiloscyllium</taxon>
    </lineage>
</organism>
<name>A0A401S1B7_CHIPU</name>
<protein>
    <submittedName>
        <fullName evidence="2">Uncharacterized protein</fullName>
    </submittedName>
</protein>
<sequence length="172" mass="18883">MPKGKGASKQQQGGHSPAVPATPETAAAASPEPPGDLTDSQELAAAMERLTLKVAAAIDEIRGEIHAQVQPIALMLQKHKQKIQGLRERLEEVGGQTKASETAMESPPSRIQVLEREIFFSSQSLLFCPPFPLFLDVYLFSSVSLVLYHVEHFECKEGACKQDVLEKFPRDM</sequence>
<dbReference type="EMBL" id="BEZZ01000048">
    <property type="protein sequence ID" value="GCC24168.1"/>
    <property type="molecule type" value="Genomic_DNA"/>
</dbReference>
<evidence type="ECO:0000256" key="1">
    <source>
        <dbReference type="SAM" id="MobiDB-lite"/>
    </source>
</evidence>
<comment type="caution">
    <text evidence="2">The sequence shown here is derived from an EMBL/GenBank/DDBJ whole genome shotgun (WGS) entry which is preliminary data.</text>
</comment>
<dbReference type="AlphaFoldDB" id="A0A401S1B7"/>
<evidence type="ECO:0000313" key="2">
    <source>
        <dbReference type="EMBL" id="GCC24168.1"/>
    </source>
</evidence>
<feature type="compositionally biased region" description="Low complexity" evidence="1">
    <location>
        <begin position="1"/>
        <end position="30"/>
    </location>
</feature>